<gene>
    <name evidence="2" type="ORF">MM59RIKEN_04040</name>
</gene>
<feature type="transmembrane region" description="Helical" evidence="1">
    <location>
        <begin position="21"/>
        <end position="45"/>
    </location>
</feature>
<dbReference type="RefSeq" id="WP_187031727.1">
    <property type="nucleotide sequence ID" value="NZ_AP023420.1"/>
</dbReference>
<protein>
    <submittedName>
        <fullName evidence="2">Uncharacterized protein</fullName>
    </submittedName>
</protein>
<sequence length="47" mass="5400">MKFKYVENDPMDQVPAPVGKMVLTMVGCIGYMAVYLLIWCAIYGWRP</sequence>
<evidence type="ECO:0000256" key="1">
    <source>
        <dbReference type="SAM" id="Phobius"/>
    </source>
</evidence>
<accession>A0A810Q8Y6</accession>
<keyword evidence="1" id="KW-1133">Transmembrane helix</keyword>
<organism evidence="2 3">
    <name type="scientific">Pusillibacter faecalis</name>
    <dbReference type="NCBI Taxonomy" id="2714358"/>
    <lineage>
        <taxon>Bacteria</taxon>
        <taxon>Bacillati</taxon>
        <taxon>Bacillota</taxon>
        <taxon>Clostridia</taxon>
        <taxon>Eubacteriales</taxon>
        <taxon>Oscillospiraceae</taxon>
        <taxon>Pusillibacter</taxon>
    </lineage>
</organism>
<keyword evidence="1" id="KW-0812">Transmembrane</keyword>
<dbReference type="KEGG" id="pfaa:MM59RIKEN_04040"/>
<proteinExistence type="predicted"/>
<dbReference type="AlphaFoldDB" id="A0A810Q8Y6"/>
<dbReference type="EMBL" id="AP023420">
    <property type="protein sequence ID" value="BCK83085.1"/>
    <property type="molecule type" value="Genomic_DNA"/>
</dbReference>
<name>A0A810Q8Y6_9FIRM</name>
<keyword evidence="1" id="KW-0472">Membrane</keyword>
<dbReference type="Proteomes" id="UP000679848">
    <property type="component" value="Chromosome"/>
</dbReference>
<keyword evidence="3" id="KW-1185">Reference proteome</keyword>
<evidence type="ECO:0000313" key="2">
    <source>
        <dbReference type="EMBL" id="BCK83085.1"/>
    </source>
</evidence>
<evidence type="ECO:0000313" key="3">
    <source>
        <dbReference type="Proteomes" id="UP000679848"/>
    </source>
</evidence>
<reference evidence="2" key="1">
    <citation type="submission" date="2020-09" db="EMBL/GenBank/DDBJ databases">
        <title>New species isolated from human feces.</title>
        <authorList>
            <person name="Kitahara M."/>
            <person name="Shigeno Y."/>
            <person name="Shime M."/>
            <person name="Matsumoto Y."/>
            <person name="Nakamura S."/>
            <person name="Motooka D."/>
            <person name="Fukuoka S."/>
            <person name="Nishikawa H."/>
            <person name="Benno Y."/>
        </authorList>
    </citation>
    <scope>NUCLEOTIDE SEQUENCE</scope>
    <source>
        <strain evidence="2">MM59</strain>
    </source>
</reference>